<name>A0A7M1SYB6_9MICO</name>
<dbReference type="Pfam" id="PF12802">
    <property type="entry name" value="MarR_2"/>
    <property type="match status" value="1"/>
</dbReference>
<feature type="domain" description="HTH marR-type" evidence="1">
    <location>
        <begin position="14"/>
        <end position="150"/>
    </location>
</feature>
<evidence type="ECO:0000313" key="2">
    <source>
        <dbReference type="EMBL" id="QOR72539.1"/>
    </source>
</evidence>
<dbReference type="AlphaFoldDB" id="A0A7M1SYB6"/>
<dbReference type="SMART" id="SM00347">
    <property type="entry name" value="HTH_MARR"/>
    <property type="match status" value="1"/>
</dbReference>
<protein>
    <submittedName>
        <fullName evidence="2">MarR family transcriptional regulator</fullName>
    </submittedName>
</protein>
<dbReference type="GO" id="GO:0006950">
    <property type="term" value="P:response to stress"/>
    <property type="evidence" value="ECO:0007669"/>
    <property type="project" value="TreeGrafter"/>
</dbReference>
<dbReference type="Proteomes" id="UP000593758">
    <property type="component" value="Chromosome"/>
</dbReference>
<dbReference type="GO" id="GO:0003700">
    <property type="term" value="F:DNA-binding transcription factor activity"/>
    <property type="evidence" value="ECO:0007669"/>
    <property type="project" value="InterPro"/>
</dbReference>
<sequence>MSSEGYWYDASAEGTQILAALRRFRAAEEHFRRQLVRDMGMNITDVVAIRHVIAAEQAGAALTPRDLADRLEISTASVTTLLDRLAGYGHLDRVAHPTDRRKVVVRATAHAHEEVRTRLAAMHEEMARIAAGVPPHCRDAVVGFLDAMAGHFAGATVPADHDPAGT</sequence>
<proteinExistence type="predicted"/>
<evidence type="ECO:0000313" key="3">
    <source>
        <dbReference type="Proteomes" id="UP000593758"/>
    </source>
</evidence>
<keyword evidence="3" id="KW-1185">Reference proteome</keyword>
<dbReference type="InterPro" id="IPR036388">
    <property type="entry name" value="WH-like_DNA-bd_sf"/>
</dbReference>
<accession>A0A7M1SYB6</accession>
<dbReference type="KEGG" id="halt:IM660_01890"/>
<dbReference type="InterPro" id="IPR036390">
    <property type="entry name" value="WH_DNA-bd_sf"/>
</dbReference>
<dbReference type="InterPro" id="IPR000835">
    <property type="entry name" value="HTH_MarR-typ"/>
</dbReference>
<dbReference type="SUPFAM" id="SSF46785">
    <property type="entry name" value="Winged helix' DNA-binding domain"/>
    <property type="match status" value="1"/>
</dbReference>
<reference evidence="2 3" key="1">
    <citation type="submission" date="2020-10" db="EMBL/GenBank/DDBJ databases">
        <title>Haloactinobacterium sp. RN3S43, a bacterium isolated from saline soil.</title>
        <authorList>
            <person name="Sun J.-Q."/>
        </authorList>
    </citation>
    <scope>NUCLEOTIDE SEQUENCE [LARGE SCALE GENOMIC DNA]</scope>
    <source>
        <strain evidence="2 3">RN3S43</strain>
    </source>
</reference>
<dbReference type="InterPro" id="IPR039422">
    <property type="entry name" value="MarR/SlyA-like"/>
</dbReference>
<evidence type="ECO:0000259" key="1">
    <source>
        <dbReference type="PROSITE" id="PS50995"/>
    </source>
</evidence>
<dbReference type="PANTHER" id="PTHR33164:SF43">
    <property type="entry name" value="HTH-TYPE TRANSCRIPTIONAL REPRESSOR YETL"/>
    <property type="match status" value="1"/>
</dbReference>
<gene>
    <name evidence="2" type="ORF">IM660_01890</name>
</gene>
<dbReference type="PROSITE" id="PS50995">
    <property type="entry name" value="HTH_MARR_2"/>
    <property type="match status" value="1"/>
</dbReference>
<dbReference type="Gene3D" id="1.10.10.10">
    <property type="entry name" value="Winged helix-like DNA-binding domain superfamily/Winged helix DNA-binding domain"/>
    <property type="match status" value="1"/>
</dbReference>
<dbReference type="EMBL" id="CP063169">
    <property type="protein sequence ID" value="QOR72539.1"/>
    <property type="molecule type" value="Genomic_DNA"/>
</dbReference>
<organism evidence="2 3">
    <name type="scientific">Ruania alkalisoli</name>
    <dbReference type="NCBI Taxonomy" id="2779775"/>
    <lineage>
        <taxon>Bacteria</taxon>
        <taxon>Bacillati</taxon>
        <taxon>Actinomycetota</taxon>
        <taxon>Actinomycetes</taxon>
        <taxon>Micrococcales</taxon>
        <taxon>Ruaniaceae</taxon>
        <taxon>Ruania</taxon>
    </lineage>
</organism>
<dbReference type="PANTHER" id="PTHR33164">
    <property type="entry name" value="TRANSCRIPTIONAL REGULATOR, MARR FAMILY"/>
    <property type="match status" value="1"/>
</dbReference>